<evidence type="ECO:0000313" key="2">
    <source>
        <dbReference type="Proteomes" id="UP000094285"/>
    </source>
</evidence>
<organism evidence="1 2">
    <name type="scientific">Suhomyces tanzawaensis NRRL Y-17324</name>
    <dbReference type="NCBI Taxonomy" id="984487"/>
    <lineage>
        <taxon>Eukaryota</taxon>
        <taxon>Fungi</taxon>
        <taxon>Dikarya</taxon>
        <taxon>Ascomycota</taxon>
        <taxon>Saccharomycotina</taxon>
        <taxon>Pichiomycetes</taxon>
        <taxon>Debaryomycetaceae</taxon>
        <taxon>Suhomyces</taxon>
    </lineage>
</organism>
<dbReference type="AlphaFoldDB" id="A0A1E4SP90"/>
<sequence length="58" mass="6263">MRIQMQPGPTASICGPGMTARCAAGRHVTCAIGRGGDLSWRWRFWHRQAGAARATPPT</sequence>
<evidence type="ECO:0000313" key="1">
    <source>
        <dbReference type="EMBL" id="ODV81298.1"/>
    </source>
</evidence>
<dbReference type="RefSeq" id="XP_020066420.1">
    <property type="nucleotide sequence ID" value="XM_020206557.1"/>
</dbReference>
<dbReference type="Proteomes" id="UP000094285">
    <property type="component" value="Unassembled WGS sequence"/>
</dbReference>
<gene>
    <name evidence="1" type="ORF">CANTADRAFT_203786</name>
</gene>
<protein>
    <submittedName>
        <fullName evidence="1">Uncharacterized protein</fullName>
    </submittedName>
</protein>
<accession>A0A1E4SP90</accession>
<reference evidence="2" key="1">
    <citation type="submission" date="2016-05" db="EMBL/GenBank/DDBJ databases">
        <title>Comparative genomics of biotechnologically important yeasts.</title>
        <authorList>
            <consortium name="DOE Joint Genome Institute"/>
            <person name="Riley R."/>
            <person name="Haridas S."/>
            <person name="Wolfe K.H."/>
            <person name="Lopes M.R."/>
            <person name="Hittinger C.T."/>
            <person name="Goker M."/>
            <person name="Salamov A."/>
            <person name="Wisecaver J."/>
            <person name="Long T.M."/>
            <person name="Aerts A.L."/>
            <person name="Barry K."/>
            <person name="Choi C."/>
            <person name="Clum A."/>
            <person name="Coughlan A.Y."/>
            <person name="Deshpande S."/>
            <person name="Douglass A.P."/>
            <person name="Hanson S.J."/>
            <person name="Klenk H.-P."/>
            <person name="Labutti K."/>
            <person name="Lapidus A."/>
            <person name="Lindquist E."/>
            <person name="Lipzen A."/>
            <person name="Meier-Kolthoff J.P."/>
            <person name="Ohm R.A."/>
            <person name="Otillar R.P."/>
            <person name="Pangilinan J."/>
            <person name="Peng Y."/>
            <person name="Rokas A."/>
            <person name="Rosa C.A."/>
            <person name="Scheuner C."/>
            <person name="Sibirny A.A."/>
            <person name="Slot J.C."/>
            <person name="Stielow J.B."/>
            <person name="Sun H."/>
            <person name="Kurtzman C.P."/>
            <person name="Blackwell M."/>
            <person name="Grigoriev I.V."/>
            <person name="Jeffries T.W."/>
        </authorList>
    </citation>
    <scope>NUCLEOTIDE SEQUENCE [LARGE SCALE GENOMIC DNA]</scope>
    <source>
        <strain evidence="2">NRRL Y-17324</strain>
    </source>
</reference>
<name>A0A1E4SP90_9ASCO</name>
<keyword evidence="2" id="KW-1185">Reference proteome</keyword>
<dbReference type="EMBL" id="KV453910">
    <property type="protein sequence ID" value="ODV81298.1"/>
    <property type="molecule type" value="Genomic_DNA"/>
</dbReference>
<proteinExistence type="predicted"/>
<dbReference type="GeneID" id="30980694"/>